<keyword evidence="12" id="KW-0472">Membrane</keyword>
<dbReference type="InterPro" id="IPR001352">
    <property type="entry name" value="RNase_HII/HIII"/>
</dbReference>
<dbReference type="InterPro" id="IPR024567">
    <property type="entry name" value="RNase_HII/HIII_dom"/>
</dbReference>
<dbReference type="GO" id="GO:0046872">
    <property type="term" value="F:metal ion binding"/>
    <property type="evidence" value="ECO:0007669"/>
    <property type="project" value="UniProtKB-KW"/>
</dbReference>
<evidence type="ECO:0000256" key="9">
    <source>
        <dbReference type="PROSITE-ProRule" id="PRU01319"/>
    </source>
</evidence>
<accession>A0A504X274</accession>
<comment type="cofactor">
    <cofactor evidence="3">
        <name>Mg(2+)</name>
        <dbReference type="ChEBI" id="CHEBI:18420"/>
    </cofactor>
</comment>
<dbReference type="EMBL" id="RHLD01000002">
    <property type="protein sequence ID" value="TPP42373.1"/>
    <property type="molecule type" value="Genomic_DNA"/>
</dbReference>
<keyword evidence="6" id="KW-0479">Metal-binding</keyword>
<comment type="caution">
    <text evidence="14">The sequence shown here is derived from an EMBL/GenBank/DDBJ whole genome shotgun (WGS) entry which is preliminary data.</text>
</comment>
<evidence type="ECO:0000256" key="3">
    <source>
        <dbReference type="ARBA" id="ARBA00001946"/>
    </source>
</evidence>
<evidence type="ECO:0000313" key="15">
    <source>
        <dbReference type="Proteomes" id="UP000318821"/>
    </source>
</evidence>
<dbReference type="GO" id="GO:0003723">
    <property type="term" value="F:RNA binding"/>
    <property type="evidence" value="ECO:0007669"/>
    <property type="project" value="UniProtKB-UniRule"/>
</dbReference>
<gene>
    <name evidence="14" type="ORF">CGC20_29575</name>
</gene>
<keyword evidence="7 10" id="KW-0255">Endonuclease</keyword>
<evidence type="ECO:0000256" key="4">
    <source>
        <dbReference type="ARBA" id="ARBA00007058"/>
    </source>
</evidence>
<feature type="transmembrane region" description="Helical" evidence="12">
    <location>
        <begin position="6"/>
        <end position="28"/>
    </location>
</feature>
<dbReference type="Gene3D" id="3.30.420.10">
    <property type="entry name" value="Ribonuclease H-like superfamily/Ribonuclease H"/>
    <property type="match status" value="1"/>
</dbReference>
<dbReference type="VEuPathDB" id="TriTrypDB:LdBPK_360700.1"/>
<dbReference type="VEuPathDB" id="TriTrypDB:LDHU3_36.0860"/>
<evidence type="ECO:0000256" key="7">
    <source>
        <dbReference type="ARBA" id="ARBA00022759"/>
    </source>
</evidence>
<feature type="transmembrane region" description="Helical" evidence="12">
    <location>
        <begin position="125"/>
        <end position="142"/>
    </location>
</feature>
<feature type="region of interest" description="Disordered" evidence="11">
    <location>
        <begin position="172"/>
        <end position="193"/>
    </location>
</feature>
<dbReference type="GO" id="GO:0043137">
    <property type="term" value="P:DNA replication, removal of RNA primer"/>
    <property type="evidence" value="ECO:0007669"/>
    <property type="project" value="TreeGrafter"/>
</dbReference>
<keyword evidence="12" id="KW-1133">Transmembrane helix</keyword>
<protein>
    <recommendedName>
        <fullName evidence="10">Ribonuclease</fullName>
        <ecNumber evidence="10">3.1.26.4</ecNumber>
    </recommendedName>
</protein>
<evidence type="ECO:0000256" key="2">
    <source>
        <dbReference type="ARBA" id="ARBA00001936"/>
    </source>
</evidence>
<evidence type="ECO:0000256" key="12">
    <source>
        <dbReference type="SAM" id="Phobius"/>
    </source>
</evidence>
<evidence type="ECO:0000256" key="8">
    <source>
        <dbReference type="ARBA" id="ARBA00022801"/>
    </source>
</evidence>
<dbReference type="Proteomes" id="UP000318821">
    <property type="component" value="Unassembled WGS sequence"/>
</dbReference>
<feature type="region of interest" description="Disordered" evidence="11">
    <location>
        <begin position="446"/>
        <end position="468"/>
    </location>
</feature>
<evidence type="ECO:0000256" key="10">
    <source>
        <dbReference type="RuleBase" id="RU003515"/>
    </source>
</evidence>
<dbReference type="GO" id="GO:0032299">
    <property type="term" value="C:ribonuclease H2 complex"/>
    <property type="evidence" value="ECO:0007669"/>
    <property type="project" value="TreeGrafter"/>
</dbReference>
<dbReference type="GO" id="GO:0004523">
    <property type="term" value="F:RNA-DNA hybrid ribonuclease activity"/>
    <property type="evidence" value="ECO:0007669"/>
    <property type="project" value="UniProtKB-EC"/>
</dbReference>
<feature type="domain" description="RNase H type-2" evidence="13">
    <location>
        <begin position="215"/>
        <end position="433"/>
    </location>
</feature>
<dbReference type="VEuPathDB" id="TriTrypDB:LdCL_360011900"/>
<evidence type="ECO:0000313" key="14">
    <source>
        <dbReference type="EMBL" id="TPP42373.1"/>
    </source>
</evidence>
<evidence type="ECO:0000256" key="5">
    <source>
        <dbReference type="ARBA" id="ARBA00022722"/>
    </source>
</evidence>
<comment type="caution">
    <text evidence="9">Lacks conserved residue(s) required for the propagation of feature annotation.</text>
</comment>
<dbReference type="AlphaFoldDB" id="A0A504X274"/>
<keyword evidence="12" id="KW-0812">Transmembrane</keyword>
<dbReference type="Gene3D" id="1.10.10.460">
    <property type="entry name" value="Ribonuclease hii. Domain 2"/>
    <property type="match status" value="1"/>
</dbReference>
<evidence type="ECO:0000256" key="11">
    <source>
        <dbReference type="SAM" id="MobiDB-lite"/>
    </source>
</evidence>
<comment type="similarity">
    <text evidence="4">Belongs to the RNase HII family. Eukaryotic subfamily.</text>
</comment>
<dbReference type="InterPro" id="IPR023160">
    <property type="entry name" value="RNase_HII_hlx-loop-hlx_cap_dom"/>
</dbReference>
<evidence type="ECO:0000259" key="13">
    <source>
        <dbReference type="PROSITE" id="PS51975"/>
    </source>
</evidence>
<comment type="cofactor">
    <cofactor evidence="2">
        <name>Mn(2+)</name>
        <dbReference type="ChEBI" id="CHEBI:29035"/>
    </cofactor>
</comment>
<proteinExistence type="inferred from homology"/>
<reference evidence="15" key="1">
    <citation type="submission" date="2019-02" db="EMBL/GenBank/DDBJ databases">
        <title>FDA dAtabase for Regulatory Grade micrObial Sequences (FDA-ARGOS): Supporting development and validation of Infectious Disease Dx tests.</title>
        <authorList>
            <person name="Duncan R."/>
            <person name="Fisher C."/>
            <person name="Tallon L."/>
            <person name="Sadzewicz L."/>
            <person name="Sengamalay N."/>
            <person name="Ott S."/>
            <person name="Godinez A."/>
            <person name="Nagaraj S."/>
            <person name="Vavikolanu K."/>
            <person name="Vyas G."/>
            <person name="Nadendla S."/>
            <person name="Aluvathingal J."/>
            <person name="Sichtig H."/>
        </authorList>
    </citation>
    <scope>NUCLEOTIDE SEQUENCE [LARGE SCALE GENOMIC DNA]</scope>
    <source>
        <strain evidence="15">FDAARGOS_360</strain>
    </source>
</reference>
<dbReference type="NCBIfam" id="TIGR00729">
    <property type="entry name" value="ribonuclease HII"/>
    <property type="match status" value="1"/>
</dbReference>
<name>A0A504X274_LEIDO</name>
<dbReference type="SUPFAM" id="SSF53098">
    <property type="entry name" value="Ribonuclease H-like"/>
    <property type="match status" value="1"/>
</dbReference>
<keyword evidence="8 10" id="KW-0378">Hydrolase</keyword>
<dbReference type="PROSITE" id="PS51975">
    <property type="entry name" value="RNASE_H_2"/>
    <property type="match status" value="1"/>
</dbReference>
<comment type="function">
    <text evidence="10">Endonuclease that specifically degrades the RNA of RNA-DNA hybrids.</text>
</comment>
<dbReference type="GO" id="GO:0006298">
    <property type="term" value="P:mismatch repair"/>
    <property type="evidence" value="ECO:0007669"/>
    <property type="project" value="TreeGrafter"/>
</dbReference>
<dbReference type="PANTHER" id="PTHR10954">
    <property type="entry name" value="RIBONUCLEASE H2 SUBUNIT A"/>
    <property type="match status" value="1"/>
</dbReference>
<comment type="catalytic activity">
    <reaction evidence="1 10">
        <text>Endonucleolytic cleavage to 5'-phosphomonoester.</text>
        <dbReference type="EC" id="3.1.26.4"/>
    </reaction>
</comment>
<sequence>MPWYLSTFRVGFCAIYAYFGYVQVRWLLETEDRYRRSSTWKPAVGTIFDHKVVMTRGGSSYVQYKFNVDGVEYIGDRFRSGGIHKEEMVSNPTLLGAGTQLVVYYNPADPSESAIKLQADRGAESVFVIGSLLSFLIAFRAVRCETILPNMFYRFLGVNRRVGGISGLRQARPHAKQRMNARPSTRPSGAKRPRESLIEFRVKDIMESLGVSEDYLVLGIGEAGRGSVIGPIFYTGAVISLGEHDDLVRLCHVADSKTLDERRRLASLQQLHLLKTFRSFTVCVSPEEISKTITGRSGRNLNTLSHETAIQIISEATLASAGKLCAAYVGTAGPPATYQERLAGRFPHLRVTVAKKADSQFPIVSAASIVAKTTRDTAIEALGENIGSRCPSDPRTMERLRSHVHRFFVFPHAYDFVRHSREPVVQLANGPAVCVPVAFEQVLEKARQQGRGGDSRQQKLSFAKPPRKRHKVYTHLLKLRYPTSLVE</sequence>
<dbReference type="Pfam" id="PF12158">
    <property type="entry name" value="DUF3592"/>
    <property type="match status" value="1"/>
</dbReference>
<evidence type="ECO:0000256" key="6">
    <source>
        <dbReference type="ARBA" id="ARBA00022723"/>
    </source>
</evidence>
<dbReference type="Pfam" id="PF01351">
    <property type="entry name" value="RNase_HII"/>
    <property type="match status" value="1"/>
</dbReference>
<dbReference type="InterPro" id="IPR021994">
    <property type="entry name" value="DUF3592"/>
</dbReference>
<dbReference type="InterPro" id="IPR036397">
    <property type="entry name" value="RNaseH_sf"/>
</dbReference>
<dbReference type="EC" id="3.1.26.4" evidence="10"/>
<dbReference type="InterPro" id="IPR004649">
    <property type="entry name" value="RNase_H2_suA"/>
</dbReference>
<organism evidence="14 15">
    <name type="scientific">Leishmania donovani</name>
    <dbReference type="NCBI Taxonomy" id="5661"/>
    <lineage>
        <taxon>Eukaryota</taxon>
        <taxon>Discoba</taxon>
        <taxon>Euglenozoa</taxon>
        <taxon>Kinetoplastea</taxon>
        <taxon>Metakinetoplastina</taxon>
        <taxon>Trypanosomatida</taxon>
        <taxon>Trypanosomatidae</taxon>
        <taxon>Leishmaniinae</taxon>
        <taxon>Leishmania</taxon>
    </lineage>
</organism>
<keyword evidence="5 10" id="KW-0540">Nuclease</keyword>
<evidence type="ECO:0000256" key="1">
    <source>
        <dbReference type="ARBA" id="ARBA00000077"/>
    </source>
</evidence>
<dbReference type="InterPro" id="IPR012337">
    <property type="entry name" value="RNaseH-like_sf"/>
</dbReference>
<dbReference type="PANTHER" id="PTHR10954:SF7">
    <property type="entry name" value="RIBONUCLEASE H2 SUBUNIT A"/>
    <property type="match status" value="1"/>
</dbReference>
<feature type="compositionally biased region" description="Basic and acidic residues" evidence="11">
    <location>
        <begin position="446"/>
        <end position="457"/>
    </location>
</feature>